<reference evidence="2" key="1">
    <citation type="submission" date="2017-09" db="EMBL/GenBank/DDBJ databases">
        <authorList>
            <person name="Palmer M."/>
            <person name="Steenkamp E.T."/>
            <person name="Coetzee M.P."/>
            <person name="Avontuur J.R."/>
            <person name="Van Zyl E."/>
            <person name="Chan W.-Y."/>
            <person name="Blom J."/>
            <person name="Venter S.N."/>
        </authorList>
    </citation>
    <scope>NUCLEOTIDE SEQUENCE [LARGE SCALE GENOMIC DNA]</scope>
    <source>
        <strain evidence="2">QC88-366</strain>
    </source>
</reference>
<organism evidence="1 2">
    <name type="scientific">Mixta theicola</name>
    <dbReference type="NCBI Taxonomy" id="1458355"/>
    <lineage>
        <taxon>Bacteria</taxon>
        <taxon>Pseudomonadati</taxon>
        <taxon>Pseudomonadota</taxon>
        <taxon>Gammaproteobacteria</taxon>
        <taxon>Enterobacterales</taxon>
        <taxon>Erwiniaceae</taxon>
        <taxon>Mixta</taxon>
    </lineage>
</organism>
<comment type="caution">
    <text evidence="1">The sequence shown here is derived from an EMBL/GenBank/DDBJ whole genome shotgun (WGS) entry which is preliminary data.</text>
</comment>
<protein>
    <submittedName>
        <fullName evidence="1">Uncharacterized protein</fullName>
    </submittedName>
</protein>
<dbReference type="AlphaFoldDB" id="A0A2K1QE08"/>
<dbReference type="Proteomes" id="UP000236345">
    <property type="component" value="Unassembled WGS sequence"/>
</dbReference>
<gene>
    <name evidence="1" type="ORF">COO59_00060</name>
</gene>
<accession>A0A2K1QE08</accession>
<evidence type="ECO:0000313" key="1">
    <source>
        <dbReference type="EMBL" id="PNS13263.1"/>
    </source>
</evidence>
<proteinExistence type="predicted"/>
<keyword evidence="2" id="KW-1185">Reference proteome</keyword>
<evidence type="ECO:0000313" key="2">
    <source>
        <dbReference type="Proteomes" id="UP000236345"/>
    </source>
</evidence>
<sequence>MAALTDITHFETERELRTCFPLMNILRRQLTSETEFIQQIKRQQIQGYHLVGLEQEGKPIVLAGYRELENFINVPAT</sequence>
<dbReference type="EMBL" id="NWUO01000001">
    <property type="protein sequence ID" value="PNS13263.1"/>
    <property type="molecule type" value="Genomic_DNA"/>
</dbReference>
<name>A0A2K1QE08_9GAMM</name>